<organism evidence="1 2">
    <name type="scientific">Meloidogyne enterolobii</name>
    <name type="common">Root-knot nematode worm</name>
    <name type="synonym">Meloidogyne mayaguensis</name>
    <dbReference type="NCBI Taxonomy" id="390850"/>
    <lineage>
        <taxon>Eukaryota</taxon>
        <taxon>Metazoa</taxon>
        <taxon>Ecdysozoa</taxon>
        <taxon>Nematoda</taxon>
        <taxon>Chromadorea</taxon>
        <taxon>Rhabditida</taxon>
        <taxon>Tylenchina</taxon>
        <taxon>Tylenchomorpha</taxon>
        <taxon>Tylenchoidea</taxon>
        <taxon>Meloidogynidae</taxon>
        <taxon>Meloidogyninae</taxon>
        <taxon>Meloidogyne</taxon>
    </lineage>
</organism>
<protein>
    <submittedName>
        <fullName evidence="1">Uncharacterized protein</fullName>
    </submittedName>
</protein>
<reference evidence="1 2" key="1">
    <citation type="submission" date="2020-08" db="EMBL/GenBank/DDBJ databases">
        <authorList>
            <person name="Koutsovoulos G."/>
            <person name="Danchin GJ E."/>
        </authorList>
    </citation>
    <scope>NUCLEOTIDE SEQUENCE [LARGE SCALE GENOMIC DNA]</scope>
</reference>
<evidence type="ECO:0000313" key="2">
    <source>
        <dbReference type="Proteomes" id="UP000580250"/>
    </source>
</evidence>
<dbReference type="Proteomes" id="UP000580250">
    <property type="component" value="Unassembled WGS sequence"/>
</dbReference>
<proteinExistence type="predicted"/>
<comment type="caution">
    <text evidence="1">The sequence shown here is derived from an EMBL/GenBank/DDBJ whole genome shotgun (WGS) entry which is preliminary data.</text>
</comment>
<gene>
    <name evidence="1" type="ORF">MENT_LOCUS2835</name>
</gene>
<dbReference type="AlphaFoldDB" id="A0A6V7TT54"/>
<sequence length="68" mass="8041">MKAKRSISKTDMDNYYELNDDDKYKAEERFLKKTKGGKHSKAEKAQKSLALKREWKTIVNEETLFNNV</sequence>
<name>A0A6V7TT54_MELEN</name>
<accession>A0A6V7TT54</accession>
<dbReference type="EMBL" id="CAJEWN010000009">
    <property type="protein sequence ID" value="CAD2130103.1"/>
    <property type="molecule type" value="Genomic_DNA"/>
</dbReference>
<evidence type="ECO:0000313" key="1">
    <source>
        <dbReference type="EMBL" id="CAD2130103.1"/>
    </source>
</evidence>